<dbReference type="Proteomes" id="UP000298656">
    <property type="component" value="Chromosome 2"/>
</dbReference>
<dbReference type="InterPro" id="IPR000572">
    <property type="entry name" value="OxRdtase_Mopterin-bd_dom"/>
</dbReference>
<accession>A0A4P8J4R2</accession>
<dbReference type="InterPro" id="IPR036374">
    <property type="entry name" value="OxRdtase_Mopterin-bd_sf"/>
</dbReference>
<dbReference type="OrthoDB" id="9798763at2"/>
<evidence type="ECO:0000256" key="1">
    <source>
        <dbReference type="SAM" id="SignalP"/>
    </source>
</evidence>
<dbReference type="Gene3D" id="3.90.420.10">
    <property type="entry name" value="Oxidoreductase, molybdopterin-binding domain"/>
    <property type="match status" value="1"/>
</dbReference>
<evidence type="ECO:0000313" key="4">
    <source>
        <dbReference type="Proteomes" id="UP000298656"/>
    </source>
</evidence>
<feature type="chain" id="PRO_5020834644" evidence="1">
    <location>
        <begin position="34"/>
        <end position="174"/>
    </location>
</feature>
<organism evidence="3 4">
    <name type="scientific">Trinickia violacea</name>
    <dbReference type="NCBI Taxonomy" id="2571746"/>
    <lineage>
        <taxon>Bacteria</taxon>
        <taxon>Pseudomonadati</taxon>
        <taxon>Pseudomonadota</taxon>
        <taxon>Betaproteobacteria</taxon>
        <taxon>Burkholderiales</taxon>
        <taxon>Burkholderiaceae</taxon>
        <taxon>Trinickia</taxon>
    </lineage>
</organism>
<dbReference type="EMBL" id="CP040078">
    <property type="protein sequence ID" value="QCP53769.1"/>
    <property type="molecule type" value="Genomic_DNA"/>
</dbReference>
<evidence type="ECO:0000313" key="3">
    <source>
        <dbReference type="EMBL" id="QCP53769.1"/>
    </source>
</evidence>
<protein>
    <submittedName>
        <fullName evidence="3">Oxidoreductase</fullName>
    </submittedName>
</protein>
<feature type="domain" description="Oxidoreductase molybdopterin-binding" evidence="2">
    <location>
        <begin position="73"/>
        <end position="147"/>
    </location>
</feature>
<gene>
    <name evidence="3" type="ORF">FAZ95_32690</name>
</gene>
<name>A0A4P8J4R2_9BURK</name>
<dbReference type="KEGG" id="tvl:FAZ95_32690"/>
<dbReference type="AlphaFoldDB" id="A0A4P8J4R2"/>
<evidence type="ECO:0000259" key="2">
    <source>
        <dbReference type="Pfam" id="PF00174"/>
    </source>
</evidence>
<dbReference type="Pfam" id="PF00174">
    <property type="entry name" value="Oxidored_molyb"/>
    <property type="match status" value="1"/>
</dbReference>
<feature type="signal peptide" evidence="1">
    <location>
        <begin position="1"/>
        <end position="33"/>
    </location>
</feature>
<sequence>MSMTAYRKPSIRAWAGACCVAFAAALAAAPAQATPLALDVTGQITQTTDAAHSVYHFSEAQLLSLPAHSISTATAWTKKSDFVGPSLADILKIVGARGQVVELHSFDDYTYAIPASDADRYGVILAYSMNGKRLQVSDFGPMFLIYPRDQYPDELSTAGATAKFVWQIKSLVIK</sequence>
<keyword evidence="4" id="KW-1185">Reference proteome</keyword>
<keyword evidence="1" id="KW-0732">Signal</keyword>
<dbReference type="SUPFAM" id="SSF56524">
    <property type="entry name" value="Oxidoreductase molybdopterin-binding domain"/>
    <property type="match status" value="1"/>
</dbReference>
<proteinExistence type="predicted"/>
<reference evidence="3 4" key="1">
    <citation type="submission" date="2019-05" db="EMBL/GenBank/DDBJ databases">
        <title>Burkholderia sp. DHOD12, isolated from subtropical forest soil.</title>
        <authorList>
            <person name="Gao Z.-H."/>
            <person name="Qiu L.-H."/>
        </authorList>
    </citation>
    <scope>NUCLEOTIDE SEQUENCE [LARGE SCALE GENOMIC DNA]</scope>
    <source>
        <strain evidence="3 4">DHOD12</strain>
    </source>
</reference>